<feature type="transmembrane region" description="Helical" evidence="1">
    <location>
        <begin position="98"/>
        <end position="131"/>
    </location>
</feature>
<feature type="transmembrane region" description="Helical" evidence="1">
    <location>
        <begin position="232"/>
        <end position="254"/>
    </location>
</feature>
<reference evidence="3 4" key="1">
    <citation type="submission" date="2018-09" db="EMBL/GenBank/DDBJ databases">
        <title>Profundibacter amoris BAR1 gen. nov., sp. nov., a new member of the Roseobacter clade isolated at Lokis Castle Vent Field on the Arctic Mid-Oceanic Ridge.</title>
        <authorList>
            <person name="Le Moine Bauer S."/>
            <person name="Sjoeberg A.G."/>
            <person name="L'Haridon S."/>
            <person name="Stokke R."/>
            <person name="Roalkvam I."/>
            <person name="Steen I.H."/>
            <person name="Dahle H."/>
        </authorList>
    </citation>
    <scope>NUCLEOTIDE SEQUENCE [LARGE SCALE GENOMIC DNA]</scope>
    <source>
        <strain evidence="3 4">BAR1</strain>
    </source>
</reference>
<dbReference type="InterPro" id="IPR000620">
    <property type="entry name" value="EamA_dom"/>
</dbReference>
<gene>
    <name evidence="3" type="ORF">BAR1_11615</name>
</gene>
<dbReference type="PANTHER" id="PTHR22911:SF137">
    <property type="entry name" value="SOLUTE CARRIER FAMILY 35 MEMBER G2-RELATED"/>
    <property type="match status" value="1"/>
</dbReference>
<dbReference type="AlphaFoldDB" id="A0A347UI31"/>
<evidence type="ECO:0000313" key="4">
    <source>
        <dbReference type="Proteomes" id="UP000261704"/>
    </source>
</evidence>
<dbReference type="OrthoDB" id="9783707at2"/>
<dbReference type="InterPro" id="IPR037185">
    <property type="entry name" value="EmrE-like"/>
</dbReference>
<keyword evidence="1" id="KW-1133">Transmembrane helix</keyword>
<feature type="transmembrane region" description="Helical" evidence="1">
    <location>
        <begin position="30"/>
        <end position="49"/>
    </location>
</feature>
<accession>A0A347UI31</accession>
<dbReference type="Gene3D" id="1.10.3730.20">
    <property type="match status" value="2"/>
</dbReference>
<feature type="transmembrane region" description="Helical" evidence="1">
    <location>
        <begin position="143"/>
        <end position="160"/>
    </location>
</feature>
<keyword evidence="1" id="KW-0472">Membrane</keyword>
<evidence type="ECO:0000313" key="3">
    <source>
        <dbReference type="EMBL" id="AXX98509.1"/>
    </source>
</evidence>
<dbReference type="GO" id="GO:0016020">
    <property type="term" value="C:membrane"/>
    <property type="evidence" value="ECO:0007669"/>
    <property type="project" value="InterPro"/>
</dbReference>
<keyword evidence="4" id="KW-1185">Reference proteome</keyword>
<name>A0A347UI31_9RHOB</name>
<feature type="domain" description="EamA" evidence="2">
    <location>
        <begin position="146"/>
        <end position="276"/>
    </location>
</feature>
<dbReference type="KEGG" id="pamo:BAR1_11615"/>
<dbReference type="EMBL" id="CP032125">
    <property type="protein sequence ID" value="AXX98509.1"/>
    <property type="molecule type" value="Genomic_DNA"/>
</dbReference>
<dbReference type="Pfam" id="PF00892">
    <property type="entry name" value="EamA"/>
    <property type="match status" value="2"/>
</dbReference>
<keyword evidence="1" id="KW-0812">Transmembrane</keyword>
<dbReference type="Proteomes" id="UP000261704">
    <property type="component" value="Chromosome"/>
</dbReference>
<feature type="transmembrane region" description="Helical" evidence="1">
    <location>
        <begin position="205"/>
        <end position="226"/>
    </location>
</feature>
<evidence type="ECO:0000256" key="1">
    <source>
        <dbReference type="SAM" id="Phobius"/>
    </source>
</evidence>
<evidence type="ECO:0000259" key="2">
    <source>
        <dbReference type="Pfam" id="PF00892"/>
    </source>
</evidence>
<dbReference type="RefSeq" id="WP_118943164.1">
    <property type="nucleotide sequence ID" value="NZ_CP032125.1"/>
</dbReference>
<feature type="domain" description="EamA" evidence="2">
    <location>
        <begin position="6"/>
        <end position="130"/>
    </location>
</feature>
<feature type="transmembrane region" description="Helical" evidence="1">
    <location>
        <begin position="58"/>
        <end position="78"/>
    </location>
</feature>
<organism evidence="3 4">
    <name type="scientific">Profundibacter amoris</name>
    <dbReference type="NCBI Taxonomy" id="2171755"/>
    <lineage>
        <taxon>Bacteria</taxon>
        <taxon>Pseudomonadati</taxon>
        <taxon>Pseudomonadota</taxon>
        <taxon>Alphaproteobacteria</taxon>
        <taxon>Rhodobacterales</taxon>
        <taxon>Paracoccaceae</taxon>
        <taxon>Profundibacter</taxon>
    </lineage>
</organism>
<dbReference type="SUPFAM" id="SSF103481">
    <property type="entry name" value="Multidrug resistance efflux transporter EmrE"/>
    <property type="match status" value="2"/>
</dbReference>
<feature type="transmembrane region" description="Helical" evidence="1">
    <location>
        <begin position="172"/>
        <end position="193"/>
    </location>
</feature>
<sequence>MSTFIFLAVMGAALLHATWNALIKTGGNKLTAMLIMTIIEGVVGAVVAMTRNLPQGEVWFWVIGSGVLHSAYKFFLAFAYEHGDLSRVYPIARGTAPMIVMLVSLLFLSDVISGYETLGIALLGVGILMMARGVFTDGESRRLVPMALCSAMATAAYSLVDGMGARVAGDAVMFVAWLFVFDVLGFVPMAYALRGRQVFIANRRSWGLGAVAALASYGAYAIAVWAMTQAPIALVAALRETSILFAVLIGWLLFGERLGRVKALSAVLIVAGVMLTRI</sequence>
<dbReference type="PANTHER" id="PTHR22911">
    <property type="entry name" value="ACYL-MALONYL CONDENSING ENZYME-RELATED"/>
    <property type="match status" value="1"/>
</dbReference>
<protein>
    <submittedName>
        <fullName evidence="3">Peptide ABC transporter permease</fullName>
    </submittedName>
</protein>
<proteinExistence type="predicted"/>